<feature type="transmembrane region" description="Helical" evidence="8">
    <location>
        <begin position="241"/>
        <end position="262"/>
    </location>
</feature>
<reference evidence="9 10" key="1">
    <citation type="journal article" date="2021" name="Int. J. Syst. Evol. Microbiol.">
        <title>Streptococcus vicugnae sp. nov., isolated from faeces of alpacas (Vicugna pacos) and cattle (Bos taurus), Streptococcus zalophi sp. nov., and Streptococcus pacificus sp. nov., isolated from respiratory tract of California sea lions (Zalophus californianus).</title>
        <authorList>
            <person name="Volokhov D.V."/>
            <person name="Zagorodnyaya T.A."/>
            <person name="Shen Z."/>
            <person name="Blom J."/>
            <person name="Furtak V.A."/>
            <person name="Eisenberg T."/>
            <person name="Fan P."/>
            <person name="Jeong K.C."/>
            <person name="Gao Y."/>
            <person name="Zhang S."/>
            <person name="Amselle M."/>
        </authorList>
    </citation>
    <scope>NUCLEOTIDE SEQUENCE [LARGE SCALE GENOMIC DNA]</scope>
    <source>
        <strain evidence="9 10">CSL7591</strain>
    </source>
</reference>
<evidence type="ECO:0000256" key="3">
    <source>
        <dbReference type="ARBA" id="ARBA00022448"/>
    </source>
</evidence>
<name>A0ABS0ZJT3_9STRE</name>
<keyword evidence="7 8" id="KW-0472">Membrane</keyword>
<evidence type="ECO:0000256" key="1">
    <source>
        <dbReference type="ARBA" id="ARBA00004651"/>
    </source>
</evidence>
<gene>
    <name evidence="9" type="ORF">JHK62_04705</name>
</gene>
<evidence type="ECO:0000313" key="10">
    <source>
        <dbReference type="Proteomes" id="UP000653045"/>
    </source>
</evidence>
<dbReference type="EMBL" id="JAENBO010000003">
    <property type="protein sequence ID" value="MBJ8325968.1"/>
    <property type="molecule type" value="Genomic_DNA"/>
</dbReference>
<feature type="transmembrane region" description="Helical" evidence="8">
    <location>
        <begin position="178"/>
        <end position="200"/>
    </location>
</feature>
<keyword evidence="6 8" id="KW-1133">Transmembrane helix</keyword>
<dbReference type="PANTHER" id="PTHR21716:SF53">
    <property type="entry name" value="PERMEASE PERM-RELATED"/>
    <property type="match status" value="1"/>
</dbReference>
<feature type="transmembrane region" description="Helical" evidence="8">
    <location>
        <begin position="21"/>
        <end position="40"/>
    </location>
</feature>
<keyword evidence="10" id="KW-1185">Reference proteome</keyword>
<dbReference type="PANTHER" id="PTHR21716">
    <property type="entry name" value="TRANSMEMBRANE PROTEIN"/>
    <property type="match status" value="1"/>
</dbReference>
<comment type="subcellular location">
    <subcellularLocation>
        <location evidence="1">Cell membrane</location>
        <topology evidence="1">Multi-pass membrane protein</topology>
    </subcellularLocation>
</comment>
<feature type="transmembrane region" description="Helical" evidence="8">
    <location>
        <begin position="46"/>
        <end position="71"/>
    </location>
</feature>
<keyword evidence="5 8" id="KW-0812">Transmembrane</keyword>
<organism evidence="9 10">
    <name type="scientific">Streptococcus pacificus</name>
    <dbReference type="NCBI Taxonomy" id="2740577"/>
    <lineage>
        <taxon>Bacteria</taxon>
        <taxon>Bacillati</taxon>
        <taxon>Bacillota</taxon>
        <taxon>Bacilli</taxon>
        <taxon>Lactobacillales</taxon>
        <taxon>Streptococcaceae</taxon>
        <taxon>Streptococcus</taxon>
    </lineage>
</organism>
<evidence type="ECO:0000256" key="5">
    <source>
        <dbReference type="ARBA" id="ARBA00022692"/>
    </source>
</evidence>
<dbReference type="Pfam" id="PF01594">
    <property type="entry name" value="AI-2E_transport"/>
    <property type="match status" value="1"/>
</dbReference>
<dbReference type="InterPro" id="IPR002549">
    <property type="entry name" value="AI-2E-like"/>
</dbReference>
<dbReference type="Proteomes" id="UP000653045">
    <property type="component" value="Unassembled WGS sequence"/>
</dbReference>
<comment type="similarity">
    <text evidence="2">Belongs to the autoinducer-2 exporter (AI-2E) (TC 2.A.86) family.</text>
</comment>
<feature type="transmembrane region" description="Helical" evidence="8">
    <location>
        <begin position="282"/>
        <end position="305"/>
    </location>
</feature>
<evidence type="ECO:0000256" key="8">
    <source>
        <dbReference type="SAM" id="Phobius"/>
    </source>
</evidence>
<evidence type="ECO:0000256" key="6">
    <source>
        <dbReference type="ARBA" id="ARBA00022989"/>
    </source>
</evidence>
<evidence type="ECO:0000256" key="4">
    <source>
        <dbReference type="ARBA" id="ARBA00022475"/>
    </source>
</evidence>
<proteinExistence type="inferred from homology"/>
<feature type="transmembrane region" description="Helical" evidence="8">
    <location>
        <begin position="83"/>
        <end position="108"/>
    </location>
</feature>
<evidence type="ECO:0000256" key="2">
    <source>
        <dbReference type="ARBA" id="ARBA00009773"/>
    </source>
</evidence>
<keyword evidence="3" id="KW-0813">Transport</keyword>
<protein>
    <submittedName>
        <fullName evidence="9">AI-2E family transporter</fullName>
    </submittedName>
</protein>
<comment type="caution">
    <text evidence="9">The sequence shown here is derived from an EMBL/GenBank/DDBJ whole genome shotgun (WGS) entry which is preliminary data.</text>
</comment>
<keyword evidence="4" id="KW-1003">Cell membrane</keyword>
<sequence>MNNFRDKKFSFSWFFKWFIDNKANVVLLSMLLVFLNIFVLTKISFIFKPVITIISIIMLPIVISGLLYYLLEPIVSFLEKKGLNKIASITIVFIMVLGLLVLGIASIVPTIQTQISSFIKNLPDYITQLEGQLTELLKDDRLEAMRPQLSEMIDNFSQTAIDFVQSFSSQAVDWASRFASALTKVMLALLISPFILFYLLRDSDQIKGAIVSYLPTKIRKPMARILTDVNKQLSGYVQGQVTVAIVVGLMFSIMFNIVQLPYAITLGIMAGFLNMIPYLGSFLAMVPVVILAMVDGPIMLVKVIIVFTIEQTIEGRFVTPLVLGSKLNIHPITILFILLTTGSMFGLWGVLLGIPVYASLKVVIIELFEWYKSVSGLYEDDKREKTDDK</sequence>
<evidence type="ECO:0000256" key="7">
    <source>
        <dbReference type="ARBA" id="ARBA00023136"/>
    </source>
</evidence>
<dbReference type="RefSeq" id="WP_199575576.1">
    <property type="nucleotide sequence ID" value="NZ_JAENBO010000003.1"/>
</dbReference>
<evidence type="ECO:0000313" key="9">
    <source>
        <dbReference type="EMBL" id="MBJ8325968.1"/>
    </source>
</evidence>
<accession>A0ABS0ZJT3</accession>